<dbReference type="GO" id="GO:0003700">
    <property type="term" value="F:DNA-binding transcription factor activity"/>
    <property type="evidence" value="ECO:0007669"/>
    <property type="project" value="InterPro"/>
</dbReference>
<evidence type="ECO:0000256" key="3">
    <source>
        <dbReference type="ARBA" id="ARBA00022553"/>
    </source>
</evidence>
<dbReference type="PROSITE" id="PS50110">
    <property type="entry name" value="RESPONSE_REGULATORY"/>
    <property type="match status" value="1"/>
</dbReference>
<evidence type="ECO:0000256" key="5">
    <source>
        <dbReference type="ARBA" id="ARBA00023015"/>
    </source>
</evidence>
<dbReference type="EMBL" id="AP019308">
    <property type="protein sequence ID" value="BBH18791.1"/>
    <property type="molecule type" value="Genomic_DNA"/>
</dbReference>
<dbReference type="GO" id="GO:0000160">
    <property type="term" value="P:phosphorelay signal transduction system"/>
    <property type="evidence" value="ECO:0007669"/>
    <property type="project" value="UniProtKB-KW"/>
</dbReference>
<dbReference type="InterPro" id="IPR009057">
    <property type="entry name" value="Homeodomain-like_sf"/>
</dbReference>
<keyword evidence="5" id="KW-0805">Transcription regulation</keyword>
<evidence type="ECO:0000313" key="9">
    <source>
        <dbReference type="Proteomes" id="UP000275368"/>
    </source>
</evidence>
<dbReference type="GO" id="GO:0043565">
    <property type="term" value="F:sequence-specific DNA binding"/>
    <property type="evidence" value="ECO:0007669"/>
    <property type="project" value="InterPro"/>
</dbReference>
<evidence type="ECO:0000256" key="6">
    <source>
        <dbReference type="ARBA" id="ARBA00023125"/>
    </source>
</evidence>
<keyword evidence="6" id="KW-0238">DNA-binding</keyword>
<evidence type="ECO:0000256" key="4">
    <source>
        <dbReference type="ARBA" id="ARBA00023012"/>
    </source>
</evidence>
<proteinExistence type="predicted"/>
<dbReference type="SUPFAM" id="SSF46689">
    <property type="entry name" value="Homeodomain-like"/>
    <property type="match status" value="2"/>
</dbReference>
<keyword evidence="2" id="KW-0963">Cytoplasm</keyword>
<dbReference type="PRINTS" id="PR00032">
    <property type="entry name" value="HTHARAC"/>
</dbReference>
<keyword evidence="9" id="KW-1185">Reference proteome</keyword>
<evidence type="ECO:0000256" key="1">
    <source>
        <dbReference type="ARBA" id="ARBA00004496"/>
    </source>
</evidence>
<dbReference type="InterPro" id="IPR011006">
    <property type="entry name" value="CheY-like_superfamily"/>
</dbReference>
<dbReference type="Pfam" id="PF00072">
    <property type="entry name" value="Response_reg"/>
    <property type="match status" value="1"/>
</dbReference>
<dbReference type="InterPro" id="IPR051552">
    <property type="entry name" value="HptR"/>
</dbReference>
<dbReference type="SUPFAM" id="SSF52172">
    <property type="entry name" value="CheY-like"/>
    <property type="match status" value="1"/>
</dbReference>
<dbReference type="InterPro" id="IPR001789">
    <property type="entry name" value="Sig_transdc_resp-reg_receiver"/>
</dbReference>
<dbReference type="PANTHER" id="PTHR42713">
    <property type="entry name" value="HISTIDINE KINASE-RELATED"/>
    <property type="match status" value="1"/>
</dbReference>
<name>A0A3G9IYU5_9BACL</name>
<dbReference type="SMART" id="SM00448">
    <property type="entry name" value="REC"/>
    <property type="match status" value="1"/>
</dbReference>
<sequence>MYKALIVDDEIYAVMGIKSGVNWNEMQISEVYEAYNMRGAVKVFEQTQIDLLICDIEMPKGTGIDLLEWVNQHSPATETVFLTAHADFSFMKRAIQLDSFDYLLKPIEFKLLQSTLAKALQSVQQERELHSLREQYKPYYELWVKKKTLLTEKFWNDLFTRRIVCTQSNVKSLLDEHSLPLAPDDRVLPIMLSVENWIREFSTKDEEMMEYAIRKAASELILTHESGEVIQTKQGVNIVVLYLNHDNQETSDELYQRCEAYIQSCSTYFNCKISCYIGEATTLFEVHDVCDKLMEMEYNNLHKSNQVYWLHNFRGNNAAPKLPEFATWALLIEQGKREEMEKQLLISFAELRSDHRLGASALEAFYHGFLQMIHYILQKNGLSAHKLLHENLSITNNPLPRSFQELEAWALRLTKVVFNYLHHNDSVIERLKCYIADHLYTVITREQLADFVFLNPAYLSRLFKKEVGESITDYILHERMKIAKELIINSTIPISEIAKTLGYSNFSYFSKMFKKVYQTNPQHYRRLSV</sequence>
<reference evidence="8 9" key="1">
    <citation type="submission" date="2018-11" db="EMBL/GenBank/DDBJ databases">
        <title>Complete genome sequence of Paenibacillus baekrokdamisoli strain KCTC 33723.</title>
        <authorList>
            <person name="Kang S.W."/>
            <person name="Lee K.C."/>
            <person name="Kim K.K."/>
            <person name="Kim J.S."/>
            <person name="Kim D.S."/>
            <person name="Ko S.H."/>
            <person name="Yang S.H."/>
            <person name="Lee J.S."/>
        </authorList>
    </citation>
    <scope>NUCLEOTIDE SEQUENCE [LARGE SCALE GENOMIC DNA]</scope>
    <source>
        <strain evidence="8 9">KCTC 33723</strain>
    </source>
</reference>
<dbReference type="KEGG" id="pbk:Back11_01360"/>
<dbReference type="SMART" id="SM00342">
    <property type="entry name" value="HTH_ARAC"/>
    <property type="match status" value="1"/>
</dbReference>
<evidence type="ECO:0000256" key="7">
    <source>
        <dbReference type="ARBA" id="ARBA00023163"/>
    </source>
</evidence>
<comment type="subcellular location">
    <subcellularLocation>
        <location evidence="1">Cytoplasm</location>
    </subcellularLocation>
</comment>
<accession>A0A3G9IYU5</accession>
<dbReference type="PANTHER" id="PTHR42713:SF3">
    <property type="entry name" value="TRANSCRIPTIONAL REGULATORY PROTEIN HPTR"/>
    <property type="match status" value="1"/>
</dbReference>
<dbReference type="GO" id="GO:0005737">
    <property type="term" value="C:cytoplasm"/>
    <property type="evidence" value="ECO:0007669"/>
    <property type="project" value="UniProtKB-SubCell"/>
</dbReference>
<dbReference type="AlphaFoldDB" id="A0A3G9IYU5"/>
<keyword evidence="3" id="KW-0597">Phosphoprotein</keyword>
<keyword evidence="7" id="KW-0804">Transcription</keyword>
<dbReference type="Proteomes" id="UP000275368">
    <property type="component" value="Chromosome"/>
</dbReference>
<protein>
    <submittedName>
        <fullName evidence="8">Uncharacterized protein</fullName>
    </submittedName>
</protein>
<organism evidence="8 9">
    <name type="scientific">Paenibacillus baekrokdamisoli</name>
    <dbReference type="NCBI Taxonomy" id="1712516"/>
    <lineage>
        <taxon>Bacteria</taxon>
        <taxon>Bacillati</taxon>
        <taxon>Bacillota</taxon>
        <taxon>Bacilli</taxon>
        <taxon>Bacillales</taxon>
        <taxon>Paenibacillaceae</taxon>
        <taxon>Paenibacillus</taxon>
    </lineage>
</organism>
<dbReference type="CDD" id="cd17536">
    <property type="entry name" value="REC_YesN-like"/>
    <property type="match status" value="1"/>
</dbReference>
<dbReference type="PROSITE" id="PS01124">
    <property type="entry name" value="HTH_ARAC_FAMILY_2"/>
    <property type="match status" value="1"/>
</dbReference>
<dbReference type="Gene3D" id="1.10.10.60">
    <property type="entry name" value="Homeodomain-like"/>
    <property type="match status" value="2"/>
</dbReference>
<dbReference type="InterPro" id="IPR018060">
    <property type="entry name" value="HTH_AraC"/>
</dbReference>
<dbReference type="InterPro" id="IPR020449">
    <property type="entry name" value="Tscrpt_reg_AraC-type_HTH"/>
</dbReference>
<dbReference type="Pfam" id="PF12833">
    <property type="entry name" value="HTH_18"/>
    <property type="match status" value="1"/>
</dbReference>
<keyword evidence="4" id="KW-0902">Two-component regulatory system</keyword>
<gene>
    <name evidence="8" type="ORF">Back11_01360</name>
</gene>
<dbReference type="RefSeq" id="WP_125653239.1">
    <property type="nucleotide sequence ID" value="NZ_AP019308.1"/>
</dbReference>
<evidence type="ECO:0000313" key="8">
    <source>
        <dbReference type="EMBL" id="BBH18791.1"/>
    </source>
</evidence>
<evidence type="ECO:0000256" key="2">
    <source>
        <dbReference type="ARBA" id="ARBA00022490"/>
    </source>
</evidence>
<dbReference type="Gene3D" id="3.40.50.2300">
    <property type="match status" value="1"/>
</dbReference>
<dbReference type="OrthoDB" id="1974963at2"/>